<dbReference type="EMBL" id="JACJLA010000001">
    <property type="protein sequence ID" value="MBM6911773.1"/>
    <property type="molecule type" value="Genomic_DNA"/>
</dbReference>
<name>A0ABS2GEQ8_9FIRM</name>
<dbReference type="PANTHER" id="PTHR34297">
    <property type="entry name" value="HYPOTHETICAL CYTOSOLIC PROTEIN-RELATED"/>
    <property type="match status" value="1"/>
</dbReference>
<comment type="caution">
    <text evidence="2">The sequence shown here is derived from an EMBL/GenBank/DDBJ whole genome shotgun (WGS) entry which is preliminary data.</text>
</comment>
<dbReference type="Pfam" id="PF03780">
    <property type="entry name" value="Asp23"/>
    <property type="match status" value="1"/>
</dbReference>
<keyword evidence="3" id="KW-1185">Reference proteome</keyword>
<sequence>MAEEKKEFFEGLTKISEDIYSALAAIKAKEVRGIAGMSSTIGDGIASLVGIKNDDEGVHIELSDEGRLTVDLYVIVHYGYRIPDLALRLQEHVKSGIEEDTETPVDGVNVFIQGIIFEDEVVTATGGAKEVHHGEGSNE</sequence>
<reference evidence="2 3" key="1">
    <citation type="journal article" date="2021" name="Sci. Rep.">
        <title>The distribution of antibiotic resistance genes in chicken gut microbiota commensals.</title>
        <authorList>
            <person name="Juricova H."/>
            <person name="Matiasovicova J."/>
            <person name="Kubasova T."/>
            <person name="Cejkova D."/>
            <person name="Rychlik I."/>
        </authorList>
    </citation>
    <scope>NUCLEOTIDE SEQUENCE [LARGE SCALE GENOMIC DNA]</scope>
    <source>
        <strain evidence="2 3">An537</strain>
    </source>
</reference>
<evidence type="ECO:0000313" key="3">
    <source>
        <dbReference type="Proteomes" id="UP000707138"/>
    </source>
</evidence>
<organism evidence="2 3">
    <name type="scientific">Veillonella magna</name>
    <dbReference type="NCBI Taxonomy" id="464322"/>
    <lineage>
        <taxon>Bacteria</taxon>
        <taxon>Bacillati</taxon>
        <taxon>Bacillota</taxon>
        <taxon>Negativicutes</taxon>
        <taxon>Veillonellales</taxon>
        <taxon>Veillonellaceae</taxon>
        <taxon>Veillonella</taxon>
    </lineage>
</organism>
<dbReference type="Proteomes" id="UP000707138">
    <property type="component" value="Unassembled WGS sequence"/>
</dbReference>
<accession>A0ABS2GEQ8</accession>
<comment type="similarity">
    <text evidence="1">Belongs to the asp23 family.</text>
</comment>
<proteinExistence type="inferred from homology"/>
<gene>
    <name evidence="2" type="ORF">H6A01_00345</name>
</gene>
<evidence type="ECO:0000313" key="2">
    <source>
        <dbReference type="EMBL" id="MBM6911773.1"/>
    </source>
</evidence>
<evidence type="ECO:0000256" key="1">
    <source>
        <dbReference type="ARBA" id="ARBA00005721"/>
    </source>
</evidence>
<protein>
    <submittedName>
        <fullName evidence="2">Asp23/Gls24 family envelope stress response protein</fullName>
    </submittedName>
</protein>
<dbReference type="PANTHER" id="PTHR34297:SF1">
    <property type="entry name" value="ASP23_GLS24 FAMILY ENVELOPE STRESS RESPONSE PROTEIN"/>
    <property type="match status" value="1"/>
</dbReference>
<dbReference type="InterPro" id="IPR005531">
    <property type="entry name" value="Asp23"/>
</dbReference>
<dbReference type="RefSeq" id="WP_051245892.1">
    <property type="nucleotide sequence ID" value="NZ_CALXQD010000003.1"/>
</dbReference>